<keyword evidence="1" id="KW-1185">Reference proteome</keyword>
<dbReference type="PANTHER" id="PTHR16276:SF1">
    <property type="entry name" value="SMALL RIBOSOMAL SUBUNIT PROTEIN MS39"/>
    <property type="match status" value="1"/>
</dbReference>
<organism evidence="1 2">
    <name type="scientific">Panagrolaimus davidi</name>
    <dbReference type="NCBI Taxonomy" id="227884"/>
    <lineage>
        <taxon>Eukaryota</taxon>
        <taxon>Metazoa</taxon>
        <taxon>Ecdysozoa</taxon>
        <taxon>Nematoda</taxon>
        <taxon>Chromadorea</taxon>
        <taxon>Rhabditida</taxon>
        <taxon>Tylenchina</taxon>
        <taxon>Panagrolaimomorpha</taxon>
        <taxon>Panagrolaimoidea</taxon>
        <taxon>Panagrolaimidae</taxon>
        <taxon>Panagrolaimus</taxon>
    </lineage>
</organism>
<dbReference type="Proteomes" id="UP000887578">
    <property type="component" value="Unplaced"/>
</dbReference>
<reference evidence="2" key="1">
    <citation type="submission" date="2022-11" db="UniProtKB">
        <authorList>
            <consortium name="WormBaseParasite"/>
        </authorList>
    </citation>
    <scope>IDENTIFICATION</scope>
</reference>
<dbReference type="PANTHER" id="PTHR16276">
    <property type="entry name" value="PENTATRICOPEPTIDE REPEAT DOMAIN-CONTAINING PROTEIN 3"/>
    <property type="match status" value="1"/>
</dbReference>
<protein>
    <submittedName>
        <fullName evidence="2">Uncharacterized protein</fullName>
    </submittedName>
</protein>
<name>A0A914PYU9_9BILA</name>
<dbReference type="AlphaFoldDB" id="A0A914PYU9"/>
<proteinExistence type="predicted"/>
<dbReference type="InterPro" id="IPR037387">
    <property type="entry name" value="PTCD3"/>
</dbReference>
<dbReference type="GO" id="GO:0019843">
    <property type="term" value="F:rRNA binding"/>
    <property type="evidence" value="ECO:0007669"/>
    <property type="project" value="InterPro"/>
</dbReference>
<evidence type="ECO:0000313" key="2">
    <source>
        <dbReference type="WBParaSite" id="PDA_v2.g23580.t1"/>
    </source>
</evidence>
<accession>A0A914PYU9</accession>
<dbReference type="GO" id="GO:0005739">
    <property type="term" value="C:mitochondrion"/>
    <property type="evidence" value="ECO:0007669"/>
    <property type="project" value="InterPro"/>
</dbReference>
<dbReference type="GO" id="GO:0032543">
    <property type="term" value="P:mitochondrial translation"/>
    <property type="evidence" value="ECO:0007669"/>
    <property type="project" value="InterPro"/>
</dbReference>
<evidence type="ECO:0000313" key="1">
    <source>
        <dbReference type="Proteomes" id="UP000887578"/>
    </source>
</evidence>
<dbReference type="WBParaSite" id="PDA_v2.g23580.t1">
    <property type="protein sequence ID" value="PDA_v2.g23580.t1"/>
    <property type="gene ID" value="PDA_v2.g23580"/>
</dbReference>
<sequence>MGGNIEIVDATDQYFFLNAIRIAAESYNEQLVDRIGKLYADRKNSVAMMALTTEPVFYSRYLLFKARTLPLEPLEKLYKELVPRKMTSEEKEEYQNKIVRMVVAVLEIANFTEPYFKKIQQKLTPQNFTDKYVHAWQLIKMLLNEEIIKDDSASVTDQGFAPHYILIVLLDAALE</sequence>
<dbReference type="GO" id="GO:0043024">
    <property type="term" value="F:ribosomal small subunit binding"/>
    <property type="evidence" value="ECO:0007669"/>
    <property type="project" value="InterPro"/>
</dbReference>